<feature type="region of interest" description="Disordered" evidence="1">
    <location>
        <begin position="1311"/>
        <end position="1333"/>
    </location>
</feature>
<gene>
    <name evidence="3" type="ORF">EVOR1521_LOCUS9961</name>
</gene>
<name>A0AA36MWR8_9DINO</name>
<dbReference type="Proteomes" id="UP001178507">
    <property type="component" value="Unassembled WGS sequence"/>
</dbReference>
<feature type="region of interest" description="Disordered" evidence="1">
    <location>
        <begin position="2639"/>
        <end position="2677"/>
    </location>
</feature>
<feature type="compositionally biased region" description="Acidic residues" evidence="1">
    <location>
        <begin position="2655"/>
        <end position="2677"/>
    </location>
</feature>
<sequence>MVVCVVRLLILVACTAAERVRNEAQSDLGGHARLQINSVDKVKVDAISKAEAIRMRQTGLRFHEVEHHHFSNDARNSKLWKELNDASAQSHWGSKKTTTGAGPGNVTLTTSAPEAATSGLGSELQQALSVEEKIKPTRIGGFLCAQFDLDLFVLSGGVFPGLIGIGLLGEIHYQQATSCYGWTAELYLMLSIGVTILGVDFRVALVVIATLVVTERPLAAGAKDLVWELPPNFDINHCMSSSPFSLVTATTKQGWKFIYTHILTKKYLQHAEVQLHQYFKDNKQELTEFQRYVDFIEPPQALPASIVSANQSRGLAKEGIVGNVVVQGVFGEDFIDMTVLMPRELRAELDYEGRGVSTNIFKHASSVRARIWQRFGDLLLSQKSEPCRSPAKSNYQCKFRLAARKDTMAFVQLTVKTFQEFAIPMQLDNSRDEFHFPASMRTSKQPQATTLSCQRLFVTQSQKECSALKSVDLEVKVGDTAETASWEPQQFGEEAPWGISMPMGATKNDHPEIDEKLAGAPAANVWLHRMTSYDMKKFFINARDGFCQEREERFLRQLWDRSETPSPDIASLIPQETLAKIVGDVLRQLQLDYRNQLQAKEQDTLVGAHLVNALQITDEMKQLLEMLSARSFSDVPACAERAIEQAIVNVTDRGALLRGLQSCSALSRLHFDTNLAAKENVIENLFGPLPAEGELHWVDFANRTVNPNSCASLGFTGASTLAECRLACDSGSECNTVVFEHEDGWCSLWNCATWDVFPHQMGKSLSIQMQKRSERPPTAVDVFLATPQWALPIILSRMDKEELEGAVRDLATVSSAAEAWKSTMRMTWSNITKWPPGSLFGPEALRPLVAECLLKEDTSWLTIRTSGLILSGSSYEEGVSITVRGNSKDSITKFFKLANDFGGSSGRRWSQTFPFSFQGCTVDIETNWVWQVPGNAAYFIRPNMVPVAQALFAAYDQFISKMPAYSAQVLQRIEPKKDSSWKVSVLPYDTTDGRHLHRHMKKGEKDRVHVYKGEIATDDAVYNYPKAMRESKFREEKNFKYNVGLSIANLFLRILGDIQALFNIYFANHPDWDNMCTSLPARFNLPFEMDRARSASNWGHQSKSKIGEDDIKMKPTHRAAESVSQHGRPLSEDDEAMIMEWHWVAKPRWLHKKETRAQFFFQTPPVHGKDGWATADVSQLNAVMWPHVWCELIEQDWSTYAPNKTKKDERGWRYMSQEIKILTRLVFNAPAAVAPLLDHHNLHEQGKRVLTMFKHINSGCSRRIEAKERSAVELRTLPLFVGWEEAAGISQNILNFFEKIATSLWDDAVPDADSAEHSTEDENRKAEDGTPENVQLDTLLDTIQVSREKWRTEGIRASSLRSSLVTTWDSLFKNVTDAETQALVDARRTFQESKEALDLLLVGQTRRFREISGHLSRMLSLEVNKTNRTSFVREEETLPIDFALQFATALGNAALRRQTEALNYFAETSRCIDVASKPAELPSSAFGEWTKGNLAGKSIQDIRERLGQEKSTRFGADLFLEEACRVSPTTDFSVPPEGRLDLLREPRPECERVVLHNAMLTMFPSFSMAALDLYHRFERELQDLAENPTQAMVNMMLVELQLFMRKMAYASKLMRMDDDLYEALSYRKDGGLVGRLWSNLPSALTEIAATLQMRQESRKMWITESIAFRSKLKKARRLRVREVQANNTQIPSAVEGCVCSESWSVYIWKKLRPRHLTFRGCVEDRDKLGEELRVNTSSLQGLCEVKQDKHGFETCDLKYAPCDPKAVRAKPKFQIWRSADALHADVRLPLLQMDMHLHVDFRNRRADFCTPNFAPIMLDTNWHWSMYTWLPFELRRSICFGARVHPPGVSLQVTRCAHDGLGVVKKQTHSIEWSITGVAYLVSHYNTWGTGDGDMTQSWFGGSQNWGSKAASAGWPNFLVADPGTWASSSSGSGYLSTPNMMSSPGAFWLSLIAEVFSAMSLTEVTNDANTTITKASIKACMVAAVTVGWKLLQRYAVIPSTWGIFSTVGSVLSSMAKIGLKNLQISPFRMEHDVVLSFKWARQNTKRKLNLPMLLQDMSMEQLRKVFAEARKYGTQVDELWKNYTSSGVGSSMDVKNLHRSSLRQLARDYMEPVKAAEPRTFQLRGSRYQKQLQDLFRRCPGRPLVYKVANRRIPVYVFWKRESSGWVRPPLSPGTEIMLAPFDEEWYMVVDESRGEDHYVPARYMQNAGLQLEADVLPTAAAGIPQRVLNFDQVENVMQRVNMDTLKCWASHISQAQPGLLRRVMAGAARLERESAHTLFGHVRDYREESDLTEVPLGYFSLTYVRKFLSDKYEKILANMNSSGQADFRSAFQRGNESRVVLRAKDDKEEVAAKTQYFDVGLAILTRLGFPFISLPGIFQLQPYAQLSVQYDVREILRSLQVKVRRMTGHKASSSSSDKIEQYLTRKAVCEKCVEQNHAFCDRQEAADSMLINGHTPDMDACQPRTSFGKEHCYRFTWGRHQAGRFFDEDICPCYKAVSGKRVMPRYITTKESCADISWPDDEIENLKRASKDRDWRSGFAMQGDVDERYDMLQAAQVGPPPMKDCFGGYRCCGLFGKNKTKGPEKLRCVSKKALEEQSSWIHKSSKCKYYKPGDGKEWSHAENKCTEDKVDGHWVMSEGHWKKDNPEGTDPPQDDAADGPEVEDPPDAVDVDGE</sequence>
<dbReference type="EMBL" id="CAUJNA010000924">
    <property type="protein sequence ID" value="CAJ1382621.1"/>
    <property type="molecule type" value="Genomic_DNA"/>
</dbReference>
<accession>A0AA36MWR8</accession>
<keyword evidence="4" id="KW-1185">Reference proteome</keyword>
<evidence type="ECO:0000313" key="4">
    <source>
        <dbReference type="Proteomes" id="UP001178507"/>
    </source>
</evidence>
<comment type="caution">
    <text evidence="3">The sequence shown here is derived from an EMBL/GenBank/DDBJ whole genome shotgun (WGS) entry which is preliminary data.</text>
</comment>
<keyword evidence="2" id="KW-0732">Signal</keyword>
<feature type="compositionally biased region" description="Basic and acidic residues" evidence="1">
    <location>
        <begin position="1314"/>
        <end position="1328"/>
    </location>
</feature>
<evidence type="ECO:0000256" key="1">
    <source>
        <dbReference type="SAM" id="MobiDB-lite"/>
    </source>
</evidence>
<organism evidence="3 4">
    <name type="scientific">Effrenium voratum</name>
    <dbReference type="NCBI Taxonomy" id="2562239"/>
    <lineage>
        <taxon>Eukaryota</taxon>
        <taxon>Sar</taxon>
        <taxon>Alveolata</taxon>
        <taxon>Dinophyceae</taxon>
        <taxon>Suessiales</taxon>
        <taxon>Symbiodiniaceae</taxon>
        <taxon>Effrenium</taxon>
    </lineage>
</organism>
<feature type="chain" id="PRO_5041260156" evidence="2">
    <location>
        <begin position="18"/>
        <end position="2677"/>
    </location>
</feature>
<protein>
    <submittedName>
        <fullName evidence="3">Uncharacterized protein</fullName>
    </submittedName>
</protein>
<evidence type="ECO:0000313" key="3">
    <source>
        <dbReference type="EMBL" id="CAJ1382621.1"/>
    </source>
</evidence>
<reference evidence="3" key="1">
    <citation type="submission" date="2023-08" db="EMBL/GenBank/DDBJ databases">
        <authorList>
            <person name="Chen Y."/>
            <person name="Shah S."/>
            <person name="Dougan E. K."/>
            <person name="Thang M."/>
            <person name="Chan C."/>
        </authorList>
    </citation>
    <scope>NUCLEOTIDE SEQUENCE</scope>
</reference>
<evidence type="ECO:0000256" key="2">
    <source>
        <dbReference type="SAM" id="SignalP"/>
    </source>
</evidence>
<proteinExistence type="predicted"/>
<feature type="signal peptide" evidence="2">
    <location>
        <begin position="1"/>
        <end position="17"/>
    </location>
</feature>